<evidence type="ECO:0000313" key="2">
    <source>
        <dbReference type="Proteomes" id="UP000647241"/>
    </source>
</evidence>
<protein>
    <submittedName>
        <fullName evidence="1">Uncharacterized protein</fullName>
    </submittedName>
</protein>
<reference evidence="1" key="2">
    <citation type="submission" date="2020-09" db="EMBL/GenBank/DDBJ databases">
        <authorList>
            <person name="Sun Q."/>
            <person name="Zhou Y."/>
        </authorList>
    </citation>
    <scope>NUCLEOTIDE SEQUENCE</scope>
    <source>
        <strain evidence="1">CGMCC 1.12997</strain>
    </source>
</reference>
<dbReference type="EMBL" id="BMGT01000003">
    <property type="protein sequence ID" value="GGG83668.1"/>
    <property type="molecule type" value="Genomic_DNA"/>
</dbReference>
<proteinExistence type="predicted"/>
<sequence length="361" mass="37645">MRIDHTTNYFNLLDEGYLGSSPINYIGGISKAGQFQLLSPTYTNYPSSFISPIYAVEVPGDTVALEFDSLSSPSAYGGQAPAVFAESDGCQTFSNHTFQLIQLGDDTLGTAGYGFVTVNAAQSGWTFSNFDLLRIDGTDTKPVALNAGACTQTAGGYETSVPATLAGQPLSYTIGVSPNGYFVMNRGESNIVGSNITLAPLVGVLQPDSPLDTGALMAANYAGFEYDYAADTPQLPNPIRVGLQPASFSGSNASQTQLVGGVYPLGDPTKTPSTDIAVTLGKQDPNHNGLYPSATVTFSDPNAKCVNTPYGGKSAAGNPICTFSAAAVAGNPGGKYVLFITVLNPVSTFGTTTMQFLLYQQ</sequence>
<evidence type="ECO:0000313" key="1">
    <source>
        <dbReference type="EMBL" id="GGG83668.1"/>
    </source>
</evidence>
<gene>
    <name evidence="1" type="ORF">GCM10011585_29270</name>
</gene>
<keyword evidence="2" id="KW-1185">Reference proteome</keyword>
<dbReference type="Proteomes" id="UP000647241">
    <property type="component" value="Unassembled WGS sequence"/>
</dbReference>
<organism evidence="1 2">
    <name type="scientific">Edaphobacter dinghuensis</name>
    <dbReference type="NCBI Taxonomy" id="1560005"/>
    <lineage>
        <taxon>Bacteria</taxon>
        <taxon>Pseudomonadati</taxon>
        <taxon>Acidobacteriota</taxon>
        <taxon>Terriglobia</taxon>
        <taxon>Terriglobales</taxon>
        <taxon>Acidobacteriaceae</taxon>
        <taxon>Edaphobacter</taxon>
    </lineage>
</organism>
<reference evidence="1" key="1">
    <citation type="journal article" date="2014" name="Int. J. Syst. Evol. Microbiol.">
        <title>Complete genome sequence of Corynebacterium casei LMG S-19264T (=DSM 44701T), isolated from a smear-ripened cheese.</title>
        <authorList>
            <consortium name="US DOE Joint Genome Institute (JGI-PGF)"/>
            <person name="Walter F."/>
            <person name="Albersmeier A."/>
            <person name="Kalinowski J."/>
            <person name="Ruckert C."/>
        </authorList>
    </citation>
    <scope>NUCLEOTIDE SEQUENCE</scope>
    <source>
        <strain evidence="1">CGMCC 1.12997</strain>
    </source>
</reference>
<comment type="caution">
    <text evidence="1">The sequence shown here is derived from an EMBL/GenBank/DDBJ whole genome shotgun (WGS) entry which is preliminary data.</text>
</comment>
<accession>A0A917HMP4</accession>
<dbReference type="RefSeq" id="WP_188554917.1">
    <property type="nucleotide sequence ID" value="NZ_BMGT01000003.1"/>
</dbReference>
<name>A0A917HMP4_9BACT</name>
<dbReference type="AlphaFoldDB" id="A0A917HMP4"/>